<accession>A0A3M6WV31</accession>
<dbReference type="Proteomes" id="UP000281245">
    <property type="component" value="Unassembled WGS sequence"/>
</dbReference>
<dbReference type="Gene3D" id="3.90.25.10">
    <property type="entry name" value="UDP-galactose 4-epimerase, domain 1"/>
    <property type="match status" value="1"/>
</dbReference>
<dbReference type="OrthoDB" id="419598at2759"/>
<name>A0A3M6WV31_HORWE</name>
<organism evidence="2 3">
    <name type="scientific">Hortaea werneckii</name>
    <name type="common">Black yeast</name>
    <name type="synonym">Cladosporium werneckii</name>
    <dbReference type="NCBI Taxonomy" id="91943"/>
    <lineage>
        <taxon>Eukaryota</taxon>
        <taxon>Fungi</taxon>
        <taxon>Dikarya</taxon>
        <taxon>Ascomycota</taxon>
        <taxon>Pezizomycotina</taxon>
        <taxon>Dothideomycetes</taxon>
        <taxon>Dothideomycetidae</taxon>
        <taxon>Mycosphaerellales</taxon>
        <taxon>Teratosphaeriaceae</taxon>
        <taxon>Hortaea</taxon>
    </lineage>
</organism>
<dbReference type="AlphaFoldDB" id="A0A3M6WV31"/>
<dbReference type="InterPro" id="IPR008030">
    <property type="entry name" value="NmrA-like"/>
</dbReference>
<dbReference type="Gene3D" id="3.40.50.720">
    <property type="entry name" value="NAD(P)-binding Rossmann-like Domain"/>
    <property type="match status" value="1"/>
</dbReference>
<evidence type="ECO:0000313" key="3">
    <source>
        <dbReference type="Proteomes" id="UP000281245"/>
    </source>
</evidence>
<dbReference type="Pfam" id="PF05368">
    <property type="entry name" value="NmrA"/>
    <property type="match status" value="1"/>
</dbReference>
<dbReference type="VEuPathDB" id="FungiDB:BTJ68_09885"/>
<comment type="caution">
    <text evidence="2">The sequence shown here is derived from an EMBL/GenBank/DDBJ whole genome shotgun (WGS) entry which is preliminary data.</text>
</comment>
<protein>
    <recommendedName>
        <fullName evidence="1">NmrA-like domain-containing protein</fullName>
    </recommendedName>
</protein>
<dbReference type="InterPro" id="IPR036291">
    <property type="entry name" value="NAD(P)-bd_dom_sf"/>
</dbReference>
<gene>
    <name evidence="2" type="ORF">D0869_06062</name>
</gene>
<evidence type="ECO:0000259" key="1">
    <source>
        <dbReference type="Pfam" id="PF05368"/>
    </source>
</evidence>
<feature type="domain" description="NmrA-like" evidence="1">
    <location>
        <begin position="25"/>
        <end position="272"/>
    </location>
</feature>
<dbReference type="EMBL" id="QWIJ01000429">
    <property type="protein sequence ID" value="RMX82432.1"/>
    <property type="molecule type" value="Genomic_DNA"/>
</dbReference>
<dbReference type="SUPFAM" id="SSF51735">
    <property type="entry name" value="NAD(P)-binding Rossmann-fold domains"/>
    <property type="match status" value="1"/>
</dbReference>
<dbReference type="PANTHER" id="PTHR47129:SF1">
    <property type="entry name" value="NMRA-LIKE DOMAIN-CONTAINING PROTEIN"/>
    <property type="match status" value="1"/>
</dbReference>
<evidence type="ECO:0000313" key="2">
    <source>
        <dbReference type="EMBL" id="RMX82432.1"/>
    </source>
</evidence>
<dbReference type="InterPro" id="IPR052718">
    <property type="entry name" value="NmrA-type_oxidoreductase"/>
</dbReference>
<proteinExistence type="predicted"/>
<dbReference type="PANTHER" id="PTHR47129">
    <property type="entry name" value="QUINONE OXIDOREDUCTASE 2"/>
    <property type="match status" value="1"/>
</dbReference>
<reference evidence="2 3" key="1">
    <citation type="journal article" date="2018" name="BMC Genomics">
        <title>Genomic evidence for intraspecific hybridization in a clonal and extremely halotolerant yeast.</title>
        <authorList>
            <person name="Gostincar C."/>
            <person name="Stajich J.E."/>
            <person name="Zupancic J."/>
            <person name="Zalar P."/>
            <person name="Gunde-Cimerman N."/>
        </authorList>
    </citation>
    <scope>NUCLEOTIDE SEQUENCE [LARGE SCALE GENOMIC DNA]</scope>
    <source>
        <strain evidence="2 3">EXF-6656</strain>
    </source>
</reference>
<sequence length="334" mass="37309">MPLIFLHFCCNSLKVKLYTTLDTPKMLAIVGASGKLGFATLSALLSNQLLSPSEIVCTTSSDSGTNKLQSLDKQGFQIRRADWDDDQSVWEKAFQGCDRLFLISSSRIEKDFGDAPPGEGREADHYKALQAAKKVGVKHVYYTSLAFANPSKSRVMKAHERTEEWLAGSGLTYTVIREGLYNESWPLYFGHYDVPGDERSEVPVGGDSKISWTSIPDLGLANAVILTSPSGEWAGRTFYLSQKEAYTLGEVAGMVSKAKAKQVNLNVVSRDEHERYYVQDRKMPEPMIKWWSKTYDALRDNECEIKDSTLEDLLAKRGVKPQPMEVTVAEMLKA</sequence>